<dbReference type="PROSITE" id="PS50818">
    <property type="entry name" value="INTEIN_C_TER"/>
    <property type="match status" value="1"/>
</dbReference>
<evidence type="ECO:0000313" key="2">
    <source>
        <dbReference type="EMBL" id="GGR17572.1"/>
    </source>
</evidence>
<evidence type="ECO:0008006" key="4">
    <source>
        <dbReference type="Google" id="ProtNLM"/>
    </source>
</evidence>
<dbReference type="InterPro" id="IPR030934">
    <property type="entry name" value="Intein_C"/>
</dbReference>
<sequence>MQVDAVSAWTQQAAVYNLTVDTAHTYYVEAGDTFVLVHNSSPTSGTPACGTQLPLFILRDGEIASPAQMAASSGGPTAGKRVPSSIRNQMVRKAQAENDSVLTCWRCGQTTKNPANVQIGHVNVPRSKGGNLTEGNLCIEGMACNGSAQDRGAPSVGMSCAERGSCGAPRGRSD</sequence>
<evidence type="ECO:0000313" key="3">
    <source>
        <dbReference type="Proteomes" id="UP000658320"/>
    </source>
</evidence>
<comment type="caution">
    <text evidence="2">The sequence shown here is derived from an EMBL/GenBank/DDBJ whole genome shotgun (WGS) entry which is preliminary data.</text>
</comment>
<gene>
    <name evidence="2" type="ORF">GCM10010251_36920</name>
</gene>
<dbReference type="EMBL" id="BMSX01000008">
    <property type="protein sequence ID" value="GGR17572.1"/>
    <property type="molecule type" value="Genomic_DNA"/>
</dbReference>
<name>A0A918CCJ8_9ACTN</name>
<proteinExistence type="predicted"/>
<dbReference type="Gene3D" id="1.10.30.50">
    <property type="match status" value="1"/>
</dbReference>
<keyword evidence="3" id="KW-1185">Reference proteome</keyword>
<feature type="region of interest" description="Disordered" evidence="1">
    <location>
        <begin position="152"/>
        <end position="174"/>
    </location>
</feature>
<reference evidence="2" key="2">
    <citation type="submission" date="2020-09" db="EMBL/GenBank/DDBJ databases">
        <authorList>
            <person name="Sun Q."/>
            <person name="Ohkuma M."/>
        </authorList>
    </citation>
    <scope>NUCLEOTIDE SEQUENCE</scope>
    <source>
        <strain evidence="2">JCM 4346</strain>
    </source>
</reference>
<dbReference type="NCBIfam" id="TIGR01443">
    <property type="entry name" value="intein_Cterm"/>
    <property type="match status" value="1"/>
</dbReference>
<dbReference type="Proteomes" id="UP000658320">
    <property type="component" value="Unassembled WGS sequence"/>
</dbReference>
<organism evidence="2 3">
    <name type="scientific">Streptomyces aurantiogriseus</name>
    <dbReference type="NCBI Taxonomy" id="66870"/>
    <lineage>
        <taxon>Bacteria</taxon>
        <taxon>Bacillati</taxon>
        <taxon>Actinomycetota</taxon>
        <taxon>Actinomycetes</taxon>
        <taxon>Kitasatosporales</taxon>
        <taxon>Streptomycetaceae</taxon>
        <taxon>Streptomyces</taxon>
    </lineage>
</organism>
<dbReference type="AlphaFoldDB" id="A0A918CCJ8"/>
<protein>
    <recommendedName>
        <fullName evidence="4">Intein C-terminal splicing domain-containing protein</fullName>
    </recommendedName>
</protein>
<dbReference type="Gene3D" id="2.170.16.10">
    <property type="entry name" value="Hedgehog/Intein (Hint) domain"/>
    <property type="match status" value="1"/>
</dbReference>
<accession>A0A918CCJ8</accession>
<evidence type="ECO:0000256" key="1">
    <source>
        <dbReference type="SAM" id="MobiDB-lite"/>
    </source>
</evidence>
<reference evidence="2" key="1">
    <citation type="journal article" date="2014" name="Int. J. Syst. Evol. Microbiol.">
        <title>Complete genome sequence of Corynebacterium casei LMG S-19264T (=DSM 44701T), isolated from a smear-ripened cheese.</title>
        <authorList>
            <consortium name="US DOE Joint Genome Institute (JGI-PGF)"/>
            <person name="Walter F."/>
            <person name="Albersmeier A."/>
            <person name="Kalinowski J."/>
            <person name="Ruckert C."/>
        </authorList>
    </citation>
    <scope>NUCLEOTIDE SEQUENCE</scope>
    <source>
        <strain evidence="2">JCM 4346</strain>
    </source>
</reference>